<dbReference type="AlphaFoldDB" id="A0A1R1S7U0"/>
<organism evidence="2 3">
    <name type="scientific">Streptomyces sparsogenes DSM 40356</name>
    <dbReference type="NCBI Taxonomy" id="1331668"/>
    <lineage>
        <taxon>Bacteria</taxon>
        <taxon>Bacillati</taxon>
        <taxon>Actinomycetota</taxon>
        <taxon>Actinomycetes</taxon>
        <taxon>Kitasatosporales</taxon>
        <taxon>Streptomycetaceae</taxon>
        <taxon>Streptomyces</taxon>
    </lineage>
</organism>
<dbReference type="Pfam" id="PF00156">
    <property type="entry name" value="Pribosyltran"/>
    <property type="match status" value="1"/>
</dbReference>
<dbReference type="InterPro" id="IPR029057">
    <property type="entry name" value="PRTase-like"/>
</dbReference>
<comment type="caution">
    <text evidence="2">The sequence shown here is derived from an EMBL/GenBank/DDBJ whole genome shotgun (WGS) entry which is preliminary data.</text>
</comment>
<gene>
    <name evidence="2" type="ORF">SPAR_37253</name>
</gene>
<dbReference type="Gene3D" id="3.30.1310.20">
    <property type="entry name" value="PRTase-like"/>
    <property type="match status" value="1"/>
</dbReference>
<evidence type="ECO:0000259" key="1">
    <source>
        <dbReference type="Pfam" id="PF00156"/>
    </source>
</evidence>
<dbReference type="STRING" id="67365.GCA_001704635_01582"/>
<feature type="domain" description="Phosphoribosyltransferase" evidence="1">
    <location>
        <begin position="115"/>
        <end position="179"/>
    </location>
</feature>
<dbReference type="SUPFAM" id="SSF53271">
    <property type="entry name" value="PRTase-like"/>
    <property type="match status" value="1"/>
</dbReference>
<evidence type="ECO:0000313" key="2">
    <source>
        <dbReference type="EMBL" id="OMI34272.1"/>
    </source>
</evidence>
<evidence type="ECO:0000313" key="3">
    <source>
        <dbReference type="Proteomes" id="UP000186168"/>
    </source>
</evidence>
<sequence length="220" mass="23585">MIFVDRADAGRRLAARLRPLADEDPVVLGLPRGGVPVGFEVARELEAPLDVIIVRKLGVPFHRELGFGAIGEGGVRVVHDAIVRMSRAREEELAEVERDEQEELTRQARRFRRGRPRVAVGGRTVIVVDDGIATGATARAACRVARAQGAARVVLAVPVAPPDAAEALRQDADDVVCLSTPAEFSAVGEWYEDFSQTSDAEVVALLSRSPGMPGEAHPGK</sequence>
<dbReference type="EMBL" id="ASQP01000473">
    <property type="protein sequence ID" value="OMI34272.1"/>
    <property type="molecule type" value="Genomic_DNA"/>
</dbReference>
<dbReference type="InterPro" id="IPR000836">
    <property type="entry name" value="PRTase_dom"/>
</dbReference>
<keyword evidence="2" id="KW-0808">Transferase</keyword>
<keyword evidence="3" id="KW-1185">Reference proteome</keyword>
<dbReference type="Proteomes" id="UP000186168">
    <property type="component" value="Unassembled WGS sequence"/>
</dbReference>
<dbReference type="GO" id="GO:0016757">
    <property type="term" value="F:glycosyltransferase activity"/>
    <property type="evidence" value="ECO:0007669"/>
    <property type="project" value="UniProtKB-KW"/>
</dbReference>
<dbReference type="Gene3D" id="3.40.50.2020">
    <property type="match status" value="1"/>
</dbReference>
<keyword evidence="2" id="KW-0328">Glycosyltransferase</keyword>
<protein>
    <submittedName>
        <fullName evidence="2">Phosphoribosyltransferase</fullName>
    </submittedName>
</protein>
<accession>A0A1R1S7U0</accession>
<name>A0A1R1S7U0_9ACTN</name>
<proteinExistence type="predicted"/>
<reference evidence="2 3" key="1">
    <citation type="submission" date="2013-05" db="EMBL/GenBank/DDBJ databases">
        <title>Genome sequence of Streptomyces sparsogenes DSM 40356.</title>
        <authorList>
            <person name="Coyne S."/>
            <person name="Seebeck F.P."/>
        </authorList>
    </citation>
    <scope>NUCLEOTIDE SEQUENCE [LARGE SCALE GENOMIC DNA]</scope>
    <source>
        <strain evidence="2 3">DSM 40356</strain>
    </source>
</reference>
<dbReference type="CDD" id="cd06223">
    <property type="entry name" value="PRTases_typeI"/>
    <property type="match status" value="1"/>
</dbReference>